<accession>A0A0P9GFM3</accession>
<protein>
    <recommendedName>
        <fullName evidence="2">F-box domain-containing protein</fullName>
    </recommendedName>
</protein>
<dbReference type="RefSeq" id="XP_018267651.1">
    <property type="nucleotide sequence ID" value="XM_018418354.1"/>
</dbReference>
<dbReference type="Pfam" id="PF00646">
    <property type="entry name" value="F-box"/>
    <property type="match status" value="1"/>
</dbReference>
<keyword evidence="4" id="KW-1185">Reference proteome</keyword>
<dbReference type="SMART" id="SM00256">
    <property type="entry name" value="FBOX"/>
    <property type="match status" value="1"/>
</dbReference>
<feature type="compositionally biased region" description="Gly residues" evidence="1">
    <location>
        <begin position="583"/>
        <end position="597"/>
    </location>
</feature>
<gene>
    <name evidence="3" type="ORF">RHOBADRAFT_56453</name>
</gene>
<dbReference type="CDD" id="cd09917">
    <property type="entry name" value="F-box_SF"/>
    <property type="match status" value="1"/>
</dbReference>
<proteinExistence type="predicted"/>
<reference evidence="3 4" key="1">
    <citation type="journal article" date="2015" name="Front. Microbiol.">
        <title>Genome sequence of the plant growth promoting endophytic yeast Rhodotorula graminis WP1.</title>
        <authorList>
            <person name="Firrincieli A."/>
            <person name="Otillar R."/>
            <person name="Salamov A."/>
            <person name="Schmutz J."/>
            <person name="Khan Z."/>
            <person name="Redman R.S."/>
            <person name="Fleck N.D."/>
            <person name="Lindquist E."/>
            <person name="Grigoriev I.V."/>
            <person name="Doty S.L."/>
        </authorList>
    </citation>
    <scope>NUCLEOTIDE SEQUENCE [LARGE SCALE GENOMIC DNA]</scope>
    <source>
        <strain evidence="3 4">WP1</strain>
    </source>
</reference>
<dbReference type="Proteomes" id="UP000053890">
    <property type="component" value="Unassembled WGS sequence"/>
</dbReference>
<dbReference type="InterPro" id="IPR001810">
    <property type="entry name" value="F-box_dom"/>
</dbReference>
<feature type="domain" description="F-box" evidence="2">
    <location>
        <begin position="57"/>
        <end position="109"/>
    </location>
</feature>
<dbReference type="OrthoDB" id="2528452at2759"/>
<dbReference type="GeneID" id="28978801"/>
<organism evidence="3 4">
    <name type="scientific">Rhodotorula graminis (strain WP1)</name>
    <dbReference type="NCBI Taxonomy" id="578459"/>
    <lineage>
        <taxon>Eukaryota</taxon>
        <taxon>Fungi</taxon>
        <taxon>Dikarya</taxon>
        <taxon>Basidiomycota</taxon>
        <taxon>Pucciniomycotina</taxon>
        <taxon>Microbotryomycetes</taxon>
        <taxon>Sporidiobolales</taxon>
        <taxon>Sporidiobolaceae</taxon>
        <taxon>Rhodotorula</taxon>
    </lineage>
</organism>
<dbReference type="OMA" id="IEVCHEP"/>
<dbReference type="EMBL" id="KQ474092">
    <property type="protein sequence ID" value="KPV71602.1"/>
    <property type="molecule type" value="Genomic_DNA"/>
</dbReference>
<evidence type="ECO:0000256" key="1">
    <source>
        <dbReference type="SAM" id="MobiDB-lite"/>
    </source>
</evidence>
<dbReference type="SUPFAM" id="SSF81383">
    <property type="entry name" value="F-box domain"/>
    <property type="match status" value="1"/>
</dbReference>
<dbReference type="AlphaFoldDB" id="A0A0P9GFM3"/>
<name>A0A0P9GFM3_RHOGW</name>
<dbReference type="PROSITE" id="PS50181">
    <property type="entry name" value="FBOX"/>
    <property type="match status" value="1"/>
</dbReference>
<evidence type="ECO:0000313" key="4">
    <source>
        <dbReference type="Proteomes" id="UP000053890"/>
    </source>
</evidence>
<evidence type="ECO:0000313" key="3">
    <source>
        <dbReference type="EMBL" id="KPV71602.1"/>
    </source>
</evidence>
<dbReference type="InterPro" id="IPR036047">
    <property type="entry name" value="F-box-like_dom_sf"/>
</dbReference>
<sequence length="674" mass="74454">MVLAGRTHVWPLNSAAPDLSVVAPLGLVQPVVQLQQPVQQLQQHQLQPGRPRRPARWFRLMALPLELIHVILSYLETPDILAISCTSRAFANLLRRSGDRRALKVWTQARINMEVPKLSSDLRAGGDDVAAEVLLARLIGGTTCQVCGGEARHADLDARTRVCMTCASSLFMRTQQISQAHPYLHPRTLECAFDTWDVEADPVIDEFFLPDVLAISARLTSIAAHALGAGVHPDIALGPYITRRINLRARVYFDARTLGSWLRGRALRAAQARKDRLGRRQQQLYAKLAALGFAQDSYDYDSVWDELIEVCHEPSVPCEGEADRQERKERNDNLKAFCSTDEPLDDDEWDVFKDRIVAWIERNRRERRERKKNYAHNWQRRALKPLYNDVQLNVDDKTLPFLLPLSSFLRLPSLCAEWQWVGPLRIEVYAQKFSRMLPAAVADALEAVRNDRLVLLDRIARTLLADGDPLPSSIDLALSSAPSPFLDRDPRTGVEPAWAAISPADADALLERAVALFRCGVCGLLGRFAQLVPHVHASHGMRAPPRCLVAPAHVRALVRSAAGATTTADECEKMGRVWEISSDGGGGGGAGGGGDGGAAARPWKLKGQTWAEVMHQNFLGVTALKVGRTLRRSTLEGPGAPLALPTPSPSAEHGRVRVLGFDAGEYTETAWAWT</sequence>
<evidence type="ECO:0000259" key="2">
    <source>
        <dbReference type="PROSITE" id="PS50181"/>
    </source>
</evidence>
<feature type="region of interest" description="Disordered" evidence="1">
    <location>
        <begin position="580"/>
        <end position="599"/>
    </location>
</feature>